<dbReference type="InterPro" id="IPR030382">
    <property type="entry name" value="MeTrfase_TRM5/TYW2"/>
</dbReference>
<dbReference type="OrthoDB" id="408788at2759"/>
<dbReference type="PROSITE" id="PS51684">
    <property type="entry name" value="SAM_MT_TRM5_TYW2"/>
    <property type="match status" value="1"/>
</dbReference>
<dbReference type="GO" id="GO:0030488">
    <property type="term" value="P:tRNA methylation"/>
    <property type="evidence" value="ECO:0007669"/>
    <property type="project" value="TreeGrafter"/>
</dbReference>
<evidence type="ECO:0000256" key="6">
    <source>
        <dbReference type="ARBA" id="ARBA00022694"/>
    </source>
</evidence>
<organism evidence="9">
    <name type="scientific">Medioppia subpectinata</name>
    <dbReference type="NCBI Taxonomy" id="1979941"/>
    <lineage>
        <taxon>Eukaryota</taxon>
        <taxon>Metazoa</taxon>
        <taxon>Ecdysozoa</taxon>
        <taxon>Arthropoda</taxon>
        <taxon>Chelicerata</taxon>
        <taxon>Arachnida</taxon>
        <taxon>Acari</taxon>
        <taxon>Acariformes</taxon>
        <taxon>Sarcoptiformes</taxon>
        <taxon>Oribatida</taxon>
        <taxon>Brachypylina</taxon>
        <taxon>Oppioidea</taxon>
        <taxon>Oppiidae</taxon>
        <taxon>Medioppia</taxon>
    </lineage>
</organism>
<feature type="domain" description="SAM-dependent methyltransferase TRM5/TYW2-type" evidence="8">
    <location>
        <begin position="1"/>
        <end position="189"/>
    </location>
</feature>
<dbReference type="PANTHER" id="PTHR23245">
    <property type="entry name" value="TRNA METHYLTRANSFERASE"/>
    <property type="match status" value="1"/>
</dbReference>
<dbReference type="InterPro" id="IPR029063">
    <property type="entry name" value="SAM-dependent_MTases_sf"/>
</dbReference>
<dbReference type="InterPro" id="IPR056743">
    <property type="entry name" value="TRM5-TYW2-like_MTfase"/>
</dbReference>
<dbReference type="GO" id="GO:0102522">
    <property type="term" value="F:tRNA 4-demethylwyosine alpha-amino-alpha-carboxypropyltransferase activity"/>
    <property type="evidence" value="ECO:0007669"/>
    <property type="project" value="UniProtKB-EC"/>
</dbReference>
<accession>A0A7R9L447</accession>
<dbReference type="GO" id="GO:0005737">
    <property type="term" value="C:cytoplasm"/>
    <property type="evidence" value="ECO:0007669"/>
    <property type="project" value="TreeGrafter"/>
</dbReference>
<dbReference type="EC" id="2.5.1.114" evidence="2"/>
<sequence>MFSFGNINEKLRVSRLDCTGETVVDLFAGIGYFTLVFAVHCRPELIHSCEWNPNAVEALRRNLELNRVSHKCVVHFGDNRLLCPVGVADRVYMGLIPTSLDSLRVACRALSIKSLKLILHIHENVSHFGSKDRTQVWRDWALDLCLKVNEIMLSLYPSIKWSIEILDINKVKSYAPHIDHLVADIKCNQINR</sequence>
<dbReference type="Gene3D" id="3.40.50.150">
    <property type="entry name" value="Vaccinia Virus protein VP39"/>
    <property type="match status" value="1"/>
</dbReference>
<dbReference type="SUPFAM" id="SSF53335">
    <property type="entry name" value="S-adenosyl-L-methionine-dependent methyltransferases"/>
    <property type="match status" value="1"/>
</dbReference>
<keyword evidence="3" id="KW-0489">Methyltransferase</keyword>
<dbReference type="PANTHER" id="PTHR23245:SF25">
    <property type="entry name" value="TRNA WYBUTOSINE-SYNTHESIZING PROTEIN 2 HOMOLOG"/>
    <property type="match status" value="1"/>
</dbReference>
<keyword evidence="10" id="KW-1185">Reference proteome</keyword>
<dbReference type="EMBL" id="CAJPIZ010015303">
    <property type="protein sequence ID" value="CAG2115207.1"/>
    <property type="molecule type" value="Genomic_DNA"/>
</dbReference>
<evidence type="ECO:0000256" key="1">
    <source>
        <dbReference type="ARBA" id="ARBA00004797"/>
    </source>
</evidence>
<evidence type="ECO:0000256" key="5">
    <source>
        <dbReference type="ARBA" id="ARBA00022691"/>
    </source>
</evidence>
<name>A0A7R9L447_9ACAR</name>
<dbReference type="GO" id="GO:0031591">
    <property type="term" value="P:wybutosine biosynthetic process"/>
    <property type="evidence" value="ECO:0007669"/>
    <property type="project" value="TreeGrafter"/>
</dbReference>
<evidence type="ECO:0000313" key="10">
    <source>
        <dbReference type="Proteomes" id="UP000759131"/>
    </source>
</evidence>
<dbReference type="GO" id="GO:0008175">
    <property type="term" value="F:tRNA methyltransferase activity"/>
    <property type="evidence" value="ECO:0007669"/>
    <property type="project" value="TreeGrafter"/>
</dbReference>
<dbReference type="Proteomes" id="UP000759131">
    <property type="component" value="Unassembled WGS sequence"/>
</dbReference>
<evidence type="ECO:0000256" key="4">
    <source>
        <dbReference type="ARBA" id="ARBA00022679"/>
    </source>
</evidence>
<evidence type="ECO:0000256" key="7">
    <source>
        <dbReference type="ARBA" id="ARBA00049400"/>
    </source>
</evidence>
<evidence type="ECO:0000256" key="3">
    <source>
        <dbReference type="ARBA" id="ARBA00022603"/>
    </source>
</evidence>
<reference evidence="9" key="1">
    <citation type="submission" date="2020-11" db="EMBL/GenBank/DDBJ databases">
        <authorList>
            <person name="Tran Van P."/>
        </authorList>
    </citation>
    <scope>NUCLEOTIDE SEQUENCE</scope>
</reference>
<comment type="pathway">
    <text evidence="1">tRNA modification; wybutosine-tRNA(Phe) biosynthesis.</text>
</comment>
<dbReference type="EMBL" id="OC869878">
    <property type="protein sequence ID" value="CAD7634777.1"/>
    <property type="molecule type" value="Genomic_DNA"/>
</dbReference>
<proteinExistence type="predicted"/>
<dbReference type="FunFam" id="3.40.50.150:FF:000131">
    <property type="entry name" value="tRNA wybutosine-synthesizing protein 2/3/4"/>
    <property type="match status" value="1"/>
</dbReference>
<keyword evidence="4" id="KW-0808">Transferase</keyword>
<dbReference type="AlphaFoldDB" id="A0A7R9L447"/>
<keyword evidence="6" id="KW-0819">tRNA processing</keyword>
<gene>
    <name evidence="9" type="ORF">OSB1V03_LOCUS15171</name>
</gene>
<evidence type="ECO:0000256" key="2">
    <source>
        <dbReference type="ARBA" id="ARBA00012265"/>
    </source>
</evidence>
<dbReference type="CDD" id="cd02440">
    <property type="entry name" value="AdoMet_MTases"/>
    <property type="match status" value="1"/>
</dbReference>
<dbReference type="Pfam" id="PF02475">
    <property type="entry name" value="TRM5-TYW2_MTfase"/>
    <property type="match status" value="1"/>
</dbReference>
<protein>
    <recommendedName>
        <fullName evidence="2">tRNA(Phe) (4-demethylwyosine(37)-C(7)) aminocarboxypropyltransferase</fullName>
        <ecNumber evidence="2">2.5.1.114</ecNumber>
    </recommendedName>
</protein>
<comment type="catalytic activity">
    <reaction evidence="7">
        <text>4-demethylwyosine(37) in tRNA(Phe) + S-adenosyl-L-methionine = 4-demethyl-7-[(3S)-3-amino-3-carboxypropyl]wyosine(37) in tRNA(Phe) + S-methyl-5'-thioadenosine + H(+)</text>
        <dbReference type="Rhea" id="RHEA:36355"/>
        <dbReference type="Rhea" id="RHEA-COMP:10164"/>
        <dbReference type="Rhea" id="RHEA-COMP:10378"/>
        <dbReference type="ChEBI" id="CHEBI:15378"/>
        <dbReference type="ChEBI" id="CHEBI:17509"/>
        <dbReference type="ChEBI" id="CHEBI:59789"/>
        <dbReference type="ChEBI" id="CHEBI:64315"/>
        <dbReference type="ChEBI" id="CHEBI:73550"/>
        <dbReference type="EC" id="2.5.1.114"/>
    </reaction>
</comment>
<keyword evidence="5" id="KW-0949">S-adenosyl-L-methionine</keyword>
<evidence type="ECO:0000259" key="8">
    <source>
        <dbReference type="PROSITE" id="PS51684"/>
    </source>
</evidence>
<evidence type="ECO:0000313" key="9">
    <source>
        <dbReference type="EMBL" id="CAD7634777.1"/>
    </source>
</evidence>